<dbReference type="InterPro" id="IPR023366">
    <property type="entry name" value="ATP_synth_asu-like_sf"/>
</dbReference>
<feature type="site" description="Required for activity" evidence="13">
    <location>
        <position position="362"/>
    </location>
</feature>
<evidence type="ECO:0000259" key="14">
    <source>
        <dbReference type="Pfam" id="PF00006"/>
    </source>
</evidence>
<keyword evidence="10 13" id="KW-0472">Membrane</keyword>
<dbReference type="Proteomes" id="UP001303324">
    <property type="component" value="Chromosome"/>
</dbReference>
<dbReference type="Gene3D" id="1.20.150.20">
    <property type="entry name" value="ATP synthase alpha/beta chain, C-terminal domain"/>
    <property type="match status" value="1"/>
</dbReference>
<dbReference type="CDD" id="cd18113">
    <property type="entry name" value="ATP-synt_F1_alpha_C"/>
    <property type="match status" value="1"/>
</dbReference>
<protein>
    <recommendedName>
        <fullName evidence="13">ATP synthase subunit alpha</fullName>
        <ecNumber evidence="13">7.1.2.2</ecNumber>
    </recommendedName>
    <alternativeName>
        <fullName evidence="13">ATP synthase F1 sector subunit alpha</fullName>
    </alternativeName>
    <alternativeName>
        <fullName evidence="13">F-ATPase subunit alpha</fullName>
    </alternativeName>
</protein>
<dbReference type="RefSeq" id="WP_311072904.1">
    <property type="nucleotide sequence ID" value="NZ_CP134494.1"/>
</dbReference>
<keyword evidence="7 13" id="KW-0067">ATP-binding</keyword>
<evidence type="ECO:0000313" key="17">
    <source>
        <dbReference type="EMBL" id="WNF22810.1"/>
    </source>
</evidence>
<dbReference type="SUPFAM" id="SSF52540">
    <property type="entry name" value="P-loop containing nucleoside triphosphate hydrolases"/>
    <property type="match status" value="1"/>
</dbReference>
<sequence>MSIKAEEISALIKSQIENYQSEIQVSDVGTVISVGDGIARAHGLDNVMAGELVEFSNGVMGMAQNLEENNVGIIILGPFTDIREGDEVRRTGRIMEVPVGEQLIGRVVNPLGQPVDGMGPINTTKTRPIEYGAPGVMDRKSVHEPLQTGIKAIDALVPIGRGQRELIIGDRQTGKTSVAIDTILNQKGQDMICIYVAIGQKESTVRNAVETLRKHGALEYSIVVTASASQPAPLLYLAPYAGVTMGEEFMYNGKHVLVVYDDLSKQAAAYRELSLLLRRPPGREAYPGDVFYLHSRLLERAAKLSDAKGAGSITALPFIETQAGDVSAYIPTNVISITDGQIFLQSDLFFSGVRPAINAGLSVSRVGGSAQIKAMKKVSGTLRLDLASYRELEAFAQFGSDLDKATQAKLNRGARTVEVLKQDLNKPLAVEKQVAILYALTRGFLDDIPLQDIRRFEGEFLSWLDHNHTEVLDHIRSTKELPSDDDMTAAINAFKKTFAVSE</sequence>
<feature type="domain" description="ATPase F1/V1/A1 complex alpha/beta subunit N-terminal" evidence="16">
    <location>
        <begin position="25"/>
        <end position="92"/>
    </location>
</feature>
<comment type="function">
    <text evidence="1 13">Produces ATP from ADP in the presence of a proton gradient across the membrane. The alpha chain is a regulatory subunit.</text>
</comment>
<dbReference type="PIRSF" id="PIRSF039088">
    <property type="entry name" value="F_ATPase_subunit_alpha"/>
    <property type="match status" value="1"/>
</dbReference>
<accession>A0ABY9VJL6</accession>
<dbReference type="Pfam" id="PF00306">
    <property type="entry name" value="ATP-synt_ab_C"/>
    <property type="match status" value="1"/>
</dbReference>
<evidence type="ECO:0000256" key="13">
    <source>
        <dbReference type="HAMAP-Rule" id="MF_01346"/>
    </source>
</evidence>
<dbReference type="EC" id="7.1.2.2" evidence="13"/>
<evidence type="ECO:0000259" key="16">
    <source>
        <dbReference type="Pfam" id="PF02874"/>
    </source>
</evidence>
<gene>
    <name evidence="13 17" type="primary">atpA</name>
    <name evidence="17" type="ORF">RH061_22090</name>
</gene>
<proteinExistence type="inferred from homology"/>
<dbReference type="PANTHER" id="PTHR48082:SF2">
    <property type="entry name" value="ATP SYNTHASE SUBUNIT ALPHA, MITOCHONDRIAL"/>
    <property type="match status" value="1"/>
</dbReference>
<evidence type="ECO:0000256" key="4">
    <source>
        <dbReference type="ARBA" id="ARBA00022448"/>
    </source>
</evidence>
<keyword evidence="11 13" id="KW-0139">CF(1)</keyword>
<feature type="binding site" evidence="13">
    <location>
        <begin position="169"/>
        <end position="176"/>
    </location>
    <ligand>
        <name>ATP</name>
        <dbReference type="ChEBI" id="CHEBI:30616"/>
    </ligand>
</feature>
<dbReference type="InterPro" id="IPR004100">
    <property type="entry name" value="ATPase_F1/V1/A1_a/bsu_N"/>
</dbReference>
<evidence type="ECO:0000256" key="5">
    <source>
        <dbReference type="ARBA" id="ARBA00022741"/>
    </source>
</evidence>
<dbReference type="PROSITE" id="PS00152">
    <property type="entry name" value="ATPASE_ALPHA_BETA"/>
    <property type="match status" value="1"/>
</dbReference>
<feature type="domain" description="ATP synthase alpha subunit C-terminal" evidence="15">
    <location>
        <begin position="371"/>
        <end position="490"/>
    </location>
</feature>
<keyword evidence="4 13" id="KW-0813">Transport</keyword>
<organism evidence="17 18">
    <name type="scientific">Mesobacillus jeotgali</name>
    <dbReference type="NCBI Taxonomy" id="129985"/>
    <lineage>
        <taxon>Bacteria</taxon>
        <taxon>Bacillati</taxon>
        <taxon>Bacillota</taxon>
        <taxon>Bacilli</taxon>
        <taxon>Bacillales</taxon>
        <taxon>Bacillaceae</taxon>
        <taxon>Mesobacillus</taxon>
    </lineage>
</organism>
<dbReference type="InterPro" id="IPR020003">
    <property type="entry name" value="ATPase_a/bsu_AS"/>
</dbReference>
<dbReference type="HAMAP" id="MF_01346">
    <property type="entry name" value="ATP_synth_alpha_bact"/>
    <property type="match status" value="1"/>
</dbReference>
<dbReference type="SUPFAM" id="SSF50615">
    <property type="entry name" value="N-terminal domain of alpha and beta subunits of F1 ATP synthase"/>
    <property type="match status" value="1"/>
</dbReference>
<evidence type="ECO:0000256" key="6">
    <source>
        <dbReference type="ARBA" id="ARBA00022781"/>
    </source>
</evidence>
<evidence type="ECO:0000256" key="8">
    <source>
        <dbReference type="ARBA" id="ARBA00022967"/>
    </source>
</evidence>
<evidence type="ECO:0000256" key="11">
    <source>
        <dbReference type="ARBA" id="ARBA00023196"/>
    </source>
</evidence>
<dbReference type="InterPro" id="IPR027417">
    <property type="entry name" value="P-loop_NTPase"/>
</dbReference>
<evidence type="ECO:0000259" key="15">
    <source>
        <dbReference type="Pfam" id="PF00306"/>
    </source>
</evidence>
<dbReference type="CDD" id="cd18116">
    <property type="entry name" value="ATP-synt_F1_alpha_N"/>
    <property type="match status" value="1"/>
</dbReference>
<keyword evidence="18" id="KW-1185">Reference proteome</keyword>
<keyword evidence="12 13" id="KW-0066">ATP synthesis</keyword>
<keyword evidence="9 13" id="KW-0406">Ion transport</keyword>
<dbReference type="SUPFAM" id="SSF47917">
    <property type="entry name" value="C-terminal domain of alpha and beta subunits of F1 ATP synthase"/>
    <property type="match status" value="1"/>
</dbReference>
<evidence type="ECO:0000256" key="1">
    <source>
        <dbReference type="ARBA" id="ARBA00003784"/>
    </source>
</evidence>
<dbReference type="NCBIfam" id="NF009884">
    <property type="entry name" value="PRK13343.1"/>
    <property type="match status" value="1"/>
</dbReference>
<keyword evidence="5 13" id="KW-0547">Nucleotide-binding</keyword>
<comment type="catalytic activity">
    <reaction evidence="13">
        <text>ATP + H2O + 4 H(+)(in) = ADP + phosphate + 5 H(+)(out)</text>
        <dbReference type="Rhea" id="RHEA:57720"/>
        <dbReference type="ChEBI" id="CHEBI:15377"/>
        <dbReference type="ChEBI" id="CHEBI:15378"/>
        <dbReference type="ChEBI" id="CHEBI:30616"/>
        <dbReference type="ChEBI" id="CHEBI:43474"/>
        <dbReference type="ChEBI" id="CHEBI:456216"/>
        <dbReference type="EC" id="7.1.2.2"/>
    </reaction>
</comment>
<dbReference type="Gene3D" id="3.40.50.300">
    <property type="entry name" value="P-loop containing nucleotide triphosphate hydrolases"/>
    <property type="match status" value="1"/>
</dbReference>
<dbReference type="InterPro" id="IPR036121">
    <property type="entry name" value="ATPase_F1/V1/A1_a/bsu_N_sf"/>
</dbReference>
<evidence type="ECO:0000256" key="9">
    <source>
        <dbReference type="ARBA" id="ARBA00023065"/>
    </source>
</evidence>
<feature type="domain" description="ATPase F1/V1/A1 complex alpha/beta subunit nucleotide-binding" evidence="14">
    <location>
        <begin position="149"/>
        <end position="364"/>
    </location>
</feature>
<dbReference type="Pfam" id="PF00006">
    <property type="entry name" value="ATP-synt_ab"/>
    <property type="match status" value="1"/>
</dbReference>
<reference evidence="17 18" key="1">
    <citation type="submission" date="2023-09" db="EMBL/GenBank/DDBJ databases">
        <title>Microbial mechanism of fulvic acid promoting antimony reduction mineralization in rice fields.</title>
        <authorList>
            <person name="Chen G."/>
            <person name="Lan J."/>
        </authorList>
    </citation>
    <scope>NUCLEOTIDE SEQUENCE [LARGE SCALE GENOMIC DNA]</scope>
    <source>
        <strain evidence="17 18">PS1</strain>
    </source>
</reference>
<dbReference type="EMBL" id="CP134494">
    <property type="protein sequence ID" value="WNF22810.1"/>
    <property type="molecule type" value="Genomic_DNA"/>
</dbReference>
<comment type="subcellular location">
    <subcellularLocation>
        <location evidence="13">Cell membrane</location>
        <topology evidence="13">Peripheral membrane protein</topology>
    </subcellularLocation>
    <subcellularLocation>
        <location evidence="2">Membrane</location>
    </subcellularLocation>
</comment>
<evidence type="ECO:0000313" key="18">
    <source>
        <dbReference type="Proteomes" id="UP001303324"/>
    </source>
</evidence>
<dbReference type="InterPro" id="IPR000793">
    <property type="entry name" value="ATP_synth_asu_C"/>
</dbReference>
<dbReference type="Gene3D" id="2.40.30.20">
    <property type="match status" value="1"/>
</dbReference>
<dbReference type="PANTHER" id="PTHR48082">
    <property type="entry name" value="ATP SYNTHASE SUBUNIT ALPHA, MITOCHONDRIAL"/>
    <property type="match status" value="1"/>
</dbReference>
<keyword evidence="8 13" id="KW-1278">Translocase</keyword>
<name>A0ABY9VJL6_9BACI</name>
<dbReference type="Pfam" id="PF02874">
    <property type="entry name" value="ATP-synt_ab_N"/>
    <property type="match status" value="1"/>
</dbReference>
<dbReference type="InterPro" id="IPR005294">
    <property type="entry name" value="ATP_synth_F1_asu"/>
</dbReference>
<keyword evidence="6 13" id="KW-0375">Hydrogen ion transport</keyword>
<dbReference type="InterPro" id="IPR000194">
    <property type="entry name" value="ATPase_F1/V1/A1_a/bsu_nucl-bd"/>
</dbReference>
<evidence type="ECO:0000256" key="12">
    <source>
        <dbReference type="ARBA" id="ARBA00023310"/>
    </source>
</evidence>
<dbReference type="NCBIfam" id="TIGR00962">
    <property type="entry name" value="atpA"/>
    <property type="match status" value="1"/>
</dbReference>
<keyword evidence="13" id="KW-1003">Cell membrane</keyword>
<dbReference type="CDD" id="cd01132">
    <property type="entry name" value="F1-ATPase_alpha_CD"/>
    <property type="match status" value="1"/>
</dbReference>
<evidence type="ECO:0000256" key="10">
    <source>
        <dbReference type="ARBA" id="ARBA00023136"/>
    </source>
</evidence>
<evidence type="ECO:0000256" key="2">
    <source>
        <dbReference type="ARBA" id="ARBA00004370"/>
    </source>
</evidence>
<evidence type="ECO:0000256" key="3">
    <source>
        <dbReference type="ARBA" id="ARBA00008936"/>
    </source>
</evidence>
<dbReference type="InterPro" id="IPR038376">
    <property type="entry name" value="ATP_synth_asu_C_sf"/>
</dbReference>
<dbReference type="InterPro" id="IPR033732">
    <property type="entry name" value="ATP_synth_F1_a_nt-bd_dom"/>
</dbReference>
<comment type="similarity">
    <text evidence="3 13">Belongs to the ATPase alpha/beta chains family.</text>
</comment>
<evidence type="ECO:0000256" key="7">
    <source>
        <dbReference type="ARBA" id="ARBA00022840"/>
    </source>
</evidence>